<dbReference type="EMBL" id="CASHTH010002322">
    <property type="protein sequence ID" value="CAI8028279.1"/>
    <property type="molecule type" value="Genomic_DNA"/>
</dbReference>
<name>A0AA35SF39_GEOBA</name>
<dbReference type="PANTHER" id="PTHR13134">
    <property type="entry name" value="TRAFFICKING PROTEIN PARTICLE COMPLEX SUBUNIT 13"/>
    <property type="match status" value="1"/>
</dbReference>
<evidence type="ECO:0000259" key="2">
    <source>
        <dbReference type="Pfam" id="PF06159"/>
    </source>
</evidence>
<dbReference type="AlphaFoldDB" id="A0AA35SF39"/>
<dbReference type="InterPro" id="IPR055428">
    <property type="entry name" value="TRAPPC13_C"/>
</dbReference>
<dbReference type="Proteomes" id="UP001174909">
    <property type="component" value="Unassembled WGS sequence"/>
</dbReference>
<comment type="similarity">
    <text evidence="1">Belongs to the TRAPPC13 family.</text>
</comment>
<feature type="domain" description="Trafficking protein particle complex subunit 13 C-terminal" evidence="3">
    <location>
        <begin position="304"/>
        <end position="401"/>
    </location>
</feature>
<dbReference type="PANTHER" id="PTHR13134:SF3">
    <property type="entry name" value="TRAFFICKING PROTEIN PARTICLE COMPLEX SUBUNIT 13"/>
    <property type="match status" value="1"/>
</dbReference>
<evidence type="ECO:0000259" key="3">
    <source>
        <dbReference type="Pfam" id="PF23643"/>
    </source>
</evidence>
<accession>A0AA35SF39</accession>
<dbReference type="InterPro" id="IPR055427">
    <property type="entry name" value="TRAPPC13_N"/>
</dbReference>
<dbReference type="InterPro" id="IPR055429">
    <property type="entry name" value="TRAPPC13_M"/>
</dbReference>
<organism evidence="5 6">
    <name type="scientific">Geodia barretti</name>
    <name type="common">Barrett's horny sponge</name>
    <dbReference type="NCBI Taxonomy" id="519541"/>
    <lineage>
        <taxon>Eukaryota</taxon>
        <taxon>Metazoa</taxon>
        <taxon>Porifera</taxon>
        <taxon>Demospongiae</taxon>
        <taxon>Heteroscleromorpha</taxon>
        <taxon>Tetractinellida</taxon>
        <taxon>Astrophorina</taxon>
        <taxon>Geodiidae</taxon>
        <taxon>Geodia</taxon>
    </lineage>
</organism>
<gene>
    <name evidence="5" type="ORF">GBAR_LOCUS16147</name>
</gene>
<feature type="domain" description="Trafficking protein particle complex subunit 13 N-terminal" evidence="2">
    <location>
        <begin position="9"/>
        <end position="167"/>
    </location>
</feature>
<dbReference type="Pfam" id="PF23647">
    <property type="entry name" value="TRAPPC13_M"/>
    <property type="match status" value="1"/>
</dbReference>
<protein>
    <submittedName>
        <fullName evidence="5">Trafficking protein particle complex subunit 13</fullName>
    </submittedName>
</protein>
<sequence length="412" mass="45563">MEGSVPQQHLLGLKVMRLTKPMLSYAVPVLGEPWDMLGTTLEENLSQDIRSPRDLPACSTGETLRLPMSFGLIFLGETFNGFISVHNDSQDVAKDVAVKVELLTPSHRHLLLSEPPLPQLDPSACEERIISHEVKELGEHSLICTASYMVFATGEEMLLRKFFKFGVAKPLDVKTKFMNIEEDILLEVQIQNATPTHMFLDTVTFDPSAGFRAQDLNTIRTNNSEVSVFGKDNLLPPRNIRQHLYKLTPLGPLQTSGVVSNVQVGKMDIVWRSRFGERGRIQTGQLKATLPPLPQLKVTVVESPGTVSLERPFRITLRVHNGSGGPMRLRSVLEKHPGAGILWTGVTGKVHNELPAGGSMDMVVSLLPVLPGLQSFSPLLFVDVLSNQKKYHFNKLGQVFVEIQPPETLSSA</sequence>
<evidence type="ECO:0000256" key="1">
    <source>
        <dbReference type="ARBA" id="ARBA00010785"/>
    </source>
</evidence>
<evidence type="ECO:0000313" key="5">
    <source>
        <dbReference type="EMBL" id="CAI8028279.1"/>
    </source>
</evidence>
<reference evidence="5" key="1">
    <citation type="submission" date="2023-03" db="EMBL/GenBank/DDBJ databases">
        <authorList>
            <person name="Steffen K."/>
            <person name="Cardenas P."/>
        </authorList>
    </citation>
    <scope>NUCLEOTIDE SEQUENCE</scope>
</reference>
<evidence type="ECO:0000313" key="6">
    <source>
        <dbReference type="Proteomes" id="UP001174909"/>
    </source>
</evidence>
<keyword evidence="6" id="KW-1185">Reference proteome</keyword>
<dbReference type="Pfam" id="PF23643">
    <property type="entry name" value="TRAPPC13_C"/>
    <property type="match status" value="1"/>
</dbReference>
<feature type="domain" description="Trafficking protein particle complex subunit 13 middle" evidence="4">
    <location>
        <begin position="171"/>
        <end position="291"/>
    </location>
</feature>
<dbReference type="InterPro" id="IPR010378">
    <property type="entry name" value="TRAPPC13"/>
</dbReference>
<dbReference type="Pfam" id="PF06159">
    <property type="entry name" value="TRAPPC13_N"/>
    <property type="match status" value="1"/>
</dbReference>
<evidence type="ECO:0000259" key="4">
    <source>
        <dbReference type="Pfam" id="PF23647"/>
    </source>
</evidence>
<comment type="caution">
    <text evidence="5">The sequence shown here is derived from an EMBL/GenBank/DDBJ whole genome shotgun (WGS) entry which is preliminary data.</text>
</comment>
<dbReference type="GO" id="GO:1990072">
    <property type="term" value="C:TRAPPIII protein complex"/>
    <property type="evidence" value="ECO:0007669"/>
    <property type="project" value="TreeGrafter"/>
</dbReference>
<proteinExistence type="inferred from homology"/>